<feature type="disulfide bond" evidence="13">
    <location>
        <begin position="903"/>
        <end position="915"/>
    </location>
</feature>
<dbReference type="InterPro" id="IPR056860">
    <property type="entry name" value="LAMB4_dom"/>
</dbReference>
<feature type="domain" description="Laminin EGF-like" evidence="15">
    <location>
        <begin position="1108"/>
        <end position="1170"/>
    </location>
</feature>
<feature type="domain" description="Laminin IV type B" evidence="16">
    <location>
        <begin position="541"/>
        <end position="849"/>
    </location>
</feature>
<evidence type="ECO:0000313" key="18">
    <source>
        <dbReference type="EMBL" id="NWH76405.1"/>
    </source>
</evidence>
<dbReference type="FunFam" id="2.10.25.10:FF:000130">
    <property type="entry name" value="Laminin subunit beta 1"/>
    <property type="match status" value="1"/>
</dbReference>
<comment type="caution">
    <text evidence="13">Lacks conserved residue(s) required for the propagation of feature annotation.</text>
</comment>
<feature type="disulfide bond" evidence="13">
    <location>
        <begin position="857"/>
        <end position="874"/>
    </location>
</feature>
<dbReference type="FunFam" id="2.10.25.10:FF:000333">
    <property type="entry name" value="netrin-4 isoform X2"/>
    <property type="match status" value="1"/>
</dbReference>
<feature type="coiled-coil region" evidence="14">
    <location>
        <begin position="1664"/>
        <end position="1830"/>
    </location>
</feature>
<dbReference type="InterPro" id="IPR002049">
    <property type="entry name" value="LE_dom"/>
</dbReference>
<dbReference type="PROSITE" id="PS01248">
    <property type="entry name" value="EGF_LAM_1"/>
    <property type="match status" value="6"/>
</dbReference>
<feature type="non-terminal residue" evidence="18">
    <location>
        <position position="1836"/>
    </location>
</feature>
<feature type="disulfide bond" evidence="13">
    <location>
        <begin position="968"/>
        <end position="977"/>
    </location>
</feature>
<dbReference type="FunFam" id="2.10.25.10:FF:000084">
    <property type="entry name" value="Laminin subunit alpha 3"/>
    <property type="match status" value="1"/>
</dbReference>
<feature type="disulfide bond" evidence="13">
    <location>
        <begin position="1247"/>
        <end position="1256"/>
    </location>
</feature>
<keyword evidence="8" id="KW-0130">Cell adhesion</keyword>
<dbReference type="CDD" id="cd22301">
    <property type="entry name" value="cc_LAMB4_C"/>
    <property type="match status" value="1"/>
</dbReference>
<dbReference type="FunFam" id="2.10.25.10:FF:000209">
    <property type="entry name" value="Laminin subunit alpha 5"/>
    <property type="match status" value="1"/>
</dbReference>
<dbReference type="PANTHER" id="PTHR10574:SF279">
    <property type="entry name" value="LAMININ SUBUNIT BETA 4"/>
    <property type="match status" value="1"/>
</dbReference>
<keyword evidence="19" id="KW-1185">Reference proteome</keyword>
<feature type="domain" description="Laminin EGF-like" evidence="15">
    <location>
        <begin position="451"/>
        <end position="501"/>
    </location>
</feature>
<dbReference type="InterPro" id="IPR013015">
    <property type="entry name" value="Laminin_IV_B"/>
</dbReference>
<keyword evidence="3" id="KW-0964">Secreted</keyword>
<evidence type="ECO:0000259" key="16">
    <source>
        <dbReference type="PROSITE" id="PS51116"/>
    </source>
</evidence>
<dbReference type="GO" id="GO:0034446">
    <property type="term" value="P:substrate adhesion-dependent cell spreading"/>
    <property type="evidence" value="ECO:0007669"/>
    <property type="project" value="TreeGrafter"/>
</dbReference>
<dbReference type="FunFam" id="2.10.25.10:FF:000138">
    <property type="entry name" value="Laminin subunit beta 1"/>
    <property type="match status" value="1"/>
</dbReference>
<feature type="disulfide bond" evidence="13">
    <location>
        <begin position="293"/>
        <end position="302"/>
    </location>
</feature>
<feature type="domain" description="Laminin EGF-like" evidence="15">
    <location>
        <begin position="1056"/>
        <end position="1107"/>
    </location>
</feature>
<dbReference type="FunFam" id="2.10.25.10:FF:000280">
    <property type="entry name" value="Laminin subunit beta 4"/>
    <property type="match status" value="1"/>
</dbReference>
<dbReference type="SMART" id="SM00180">
    <property type="entry name" value="EGF_Lam"/>
    <property type="match status" value="13"/>
</dbReference>
<feature type="disulfide bond" evidence="13">
    <location>
        <begin position="980"/>
        <end position="994"/>
    </location>
</feature>
<evidence type="ECO:0000259" key="15">
    <source>
        <dbReference type="PROSITE" id="PS50027"/>
    </source>
</evidence>
<feature type="disulfide bond" evidence="13">
    <location>
        <begin position="1080"/>
        <end position="1089"/>
    </location>
</feature>
<feature type="domain" description="Laminin EGF-like" evidence="15">
    <location>
        <begin position="1226"/>
        <end position="1272"/>
    </location>
</feature>
<keyword evidence="10 13" id="KW-1015">Disulfide bond</keyword>
<accession>A0A850X7T2</accession>
<feature type="domain" description="Laminin EGF-like" evidence="15">
    <location>
        <begin position="391"/>
        <end position="450"/>
    </location>
</feature>
<dbReference type="Pfam" id="PF00053">
    <property type="entry name" value="EGF_laminin"/>
    <property type="match status" value="11"/>
</dbReference>
<feature type="domain" description="Laminin N-terminal" evidence="17">
    <location>
        <begin position="20"/>
        <end position="260"/>
    </location>
</feature>
<dbReference type="Pfam" id="PF23219">
    <property type="entry name" value="LAMB1"/>
    <property type="match status" value="1"/>
</dbReference>
<feature type="domain" description="Laminin EGF-like" evidence="15">
    <location>
        <begin position="903"/>
        <end position="948"/>
    </location>
</feature>
<dbReference type="EMBL" id="WAAB01013902">
    <property type="protein sequence ID" value="NWH76405.1"/>
    <property type="molecule type" value="Genomic_DNA"/>
</dbReference>
<gene>
    <name evidence="18" type="primary">Lamb4</name>
    <name evidence="18" type="ORF">PIACAY_R00219</name>
</gene>
<name>A0A850X7T2_PIACA</name>
<dbReference type="FunFam" id="2.60.120.260:FF:000010">
    <property type="entry name" value="Laminin subunit beta 1"/>
    <property type="match status" value="1"/>
</dbReference>
<feature type="disulfide bond" evidence="13">
    <location>
        <begin position="855"/>
        <end position="867"/>
    </location>
</feature>
<comment type="subcellular location">
    <subcellularLocation>
        <location evidence="2">Secreted</location>
        <location evidence="2">Extracellular space</location>
        <location evidence="2">Extracellular matrix</location>
        <location evidence="2">Basement membrane</location>
    </subcellularLocation>
</comment>
<evidence type="ECO:0000256" key="12">
    <source>
        <dbReference type="ARBA" id="ARBA00023292"/>
    </source>
</evidence>
<dbReference type="GO" id="GO:0007411">
    <property type="term" value="P:axon guidance"/>
    <property type="evidence" value="ECO:0007669"/>
    <property type="project" value="TreeGrafter"/>
</dbReference>
<feature type="disulfide bond" evidence="13">
    <location>
        <begin position="358"/>
        <end position="367"/>
    </location>
</feature>
<keyword evidence="11" id="KW-0325">Glycoprotein</keyword>
<dbReference type="GO" id="GO:0070831">
    <property type="term" value="P:basement membrane assembly"/>
    <property type="evidence" value="ECO:0007669"/>
    <property type="project" value="TreeGrafter"/>
</dbReference>
<dbReference type="FunFam" id="2.10.25.10:FF:000011">
    <property type="entry name" value="Cadherin EGF LAG seven-pass G-type receptor"/>
    <property type="match status" value="1"/>
</dbReference>
<feature type="domain" description="Laminin EGF-like" evidence="15">
    <location>
        <begin position="855"/>
        <end position="902"/>
    </location>
</feature>
<dbReference type="PANTHER" id="PTHR10574">
    <property type="entry name" value="NETRIN/LAMININ-RELATED"/>
    <property type="match status" value="1"/>
</dbReference>
<dbReference type="PROSITE" id="PS50027">
    <property type="entry name" value="EGF_LAM_2"/>
    <property type="match status" value="10"/>
</dbReference>
<reference evidence="18" key="1">
    <citation type="submission" date="2019-09" db="EMBL/GenBank/DDBJ databases">
        <title>Bird 10,000 Genomes (B10K) Project - Family phase.</title>
        <authorList>
            <person name="Zhang G."/>
        </authorList>
    </citation>
    <scope>NUCLEOTIDE SEQUENCE</scope>
    <source>
        <strain evidence="18">B10K-DU-008-47</strain>
        <tissue evidence="18">Mixed tissue sample</tissue>
    </source>
</reference>
<protein>
    <submittedName>
        <fullName evidence="18">LAMB4 protein</fullName>
    </submittedName>
</protein>
<feature type="disulfide bond" evidence="13">
    <location>
        <begin position="1228"/>
        <end position="1245"/>
    </location>
</feature>
<dbReference type="SUPFAM" id="SSF57196">
    <property type="entry name" value="EGF/Laminin"/>
    <property type="match status" value="13"/>
</dbReference>
<feature type="disulfide bond" evidence="13">
    <location>
        <begin position="1138"/>
        <end position="1147"/>
    </location>
</feature>
<dbReference type="OrthoDB" id="5985440at2759"/>
<dbReference type="InterPro" id="IPR008211">
    <property type="entry name" value="Laminin_N"/>
</dbReference>
<proteinExistence type="predicted"/>
<organism evidence="18 19">
    <name type="scientific">Piaya cayana</name>
    <name type="common">Common squirrel cuckoo</name>
    <dbReference type="NCBI Taxonomy" id="33601"/>
    <lineage>
        <taxon>Eukaryota</taxon>
        <taxon>Metazoa</taxon>
        <taxon>Chordata</taxon>
        <taxon>Craniata</taxon>
        <taxon>Vertebrata</taxon>
        <taxon>Euteleostomi</taxon>
        <taxon>Archelosauria</taxon>
        <taxon>Archosauria</taxon>
        <taxon>Dinosauria</taxon>
        <taxon>Saurischia</taxon>
        <taxon>Theropoda</taxon>
        <taxon>Coelurosauria</taxon>
        <taxon>Aves</taxon>
        <taxon>Neognathae</taxon>
        <taxon>Neoaves</taxon>
        <taxon>Otidimorphae</taxon>
        <taxon>Cuculiformes</taxon>
        <taxon>Coccyzidae</taxon>
        <taxon>Piaya</taxon>
    </lineage>
</organism>
<dbReference type="GO" id="GO:0016477">
    <property type="term" value="P:cell migration"/>
    <property type="evidence" value="ECO:0007669"/>
    <property type="project" value="TreeGrafter"/>
</dbReference>
<dbReference type="InterPro" id="IPR056863">
    <property type="entry name" value="LMN_ATRN_NET-like_EGF"/>
</dbReference>
<feature type="disulfide bond" evidence="13">
    <location>
        <begin position="473"/>
        <end position="482"/>
    </location>
</feature>
<feature type="domain" description="Laminin EGF-like" evidence="15">
    <location>
        <begin position="949"/>
        <end position="996"/>
    </location>
</feature>
<evidence type="ECO:0000256" key="4">
    <source>
        <dbReference type="ARBA" id="ARBA00022530"/>
    </source>
</evidence>
<dbReference type="FunFam" id="2.10.25.10:FF:000135">
    <property type="entry name" value="Laminin subunit beta 4"/>
    <property type="match status" value="2"/>
</dbReference>
<dbReference type="GO" id="GO:0009887">
    <property type="term" value="P:animal organ morphogenesis"/>
    <property type="evidence" value="ECO:0007669"/>
    <property type="project" value="TreeGrafter"/>
</dbReference>
<dbReference type="Pfam" id="PF24999">
    <property type="entry name" value="LAMB4"/>
    <property type="match status" value="1"/>
</dbReference>
<dbReference type="FunFam" id="2.10.25.10:FF:000101">
    <property type="entry name" value="Laminin subunit beta 1"/>
    <property type="match status" value="1"/>
</dbReference>
<dbReference type="FunFam" id="2.10.25.10:FF:000065">
    <property type="entry name" value="Laminin subunit beta 1"/>
    <property type="match status" value="1"/>
</dbReference>
<evidence type="ECO:0000256" key="1">
    <source>
        <dbReference type="ARBA" id="ARBA00002418"/>
    </source>
</evidence>
<evidence type="ECO:0000256" key="6">
    <source>
        <dbReference type="ARBA" id="ARBA00022737"/>
    </source>
</evidence>
<dbReference type="Gene3D" id="2.10.25.10">
    <property type="entry name" value="Laminin"/>
    <property type="match status" value="9"/>
</dbReference>
<evidence type="ECO:0000256" key="2">
    <source>
        <dbReference type="ARBA" id="ARBA00004302"/>
    </source>
</evidence>
<evidence type="ECO:0000256" key="8">
    <source>
        <dbReference type="ARBA" id="ARBA00022889"/>
    </source>
</evidence>
<keyword evidence="5" id="KW-0732">Signal</keyword>
<feature type="disulfide bond" evidence="13">
    <location>
        <begin position="924"/>
        <end position="933"/>
    </location>
</feature>
<feature type="disulfide bond" evidence="13">
    <location>
        <begin position="421"/>
        <end position="430"/>
    </location>
</feature>
<comment type="caution">
    <text evidence="18">The sequence shown here is derived from an EMBL/GenBank/DDBJ whole genome shotgun (WGS) entry which is preliminary data.</text>
</comment>
<dbReference type="FunFam" id="2.170.300.10:FF:000004">
    <property type="entry name" value="Laminin subunit beta 1"/>
    <property type="match status" value="1"/>
</dbReference>
<dbReference type="CDD" id="cd00055">
    <property type="entry name" value="EGF_Lam"/>
    <property type="match status" value="12"/>
</dbReference>
<dbReference type="Proteomes" id="UP000653271">
    <property type="component" value="Unassembled WGS sequence"/>
</dbReference>
<dbReference type="InterPro" id="IPR056558">
    <property type="entry name" value="LAMB1-4_helical"/>
</dbReference>
<dbReference type="PRINTS" id="PR00011">
    <property type="entry name" value="EGFLAMININ"/>
</dbReference>
<comment type="function">
    <text evidence="1">Binding to cells via a high affinity receptor, laminin is thought to mediate the attachment, migration and organization of cells into tissues during embryonic development by interacting with other extracellular matrix components.</text>
</comment>
<evidence type="ECO:0000256" key="14">
    <source>
        <dbReference type="SAM" id="Coils"/>
    </source>
</evidence>
<evidence type="ECO:0000256" key="11">
    <source>
        <dbReference type="ARBA" id="ARBA00023180"/>
    </source>
</evidence>
<feature type="domain" description="Laminin EGF-like" evidence="15">
    <location>
        <begin position="328"/>
        <end position="390"/>
    </location>
</feature>
<evidence type="ECO:0000256" key="9">
    <source>
        <dbReference type="ARBA" id="ARBA00023054"/>
    </source>
</evidence>
<dbReference type="Gene3D" id="2.60.120.260">
    <property type="entry name" value="Galactose-binding domain-like"/>
    <property type="match status" value="1"/>
</dbReference>
<evidence type="ECO:0000256" key="5">
    <source>
        <dbReference type="ARBA" id="ARBA00022729"/>
    </source>
</evidence>
<evidence type="ECO:0000256" key="13">
    <source>
        <dbReference type="PROSITE-ProRule" id="PRU00460"/>
    </source>
</evidence>
<keyword evidence="9 14" id="KW-0175">Coiled coil</keyword>
<feature type="non-terminal residue" evidence="18">
    <location>
        <position position="1"/>
    </location>
</feature>
<evidence type="ECO:0000313" key="19">
    <source>
        <dbReference type="Proteomes" id="UP000653271"/>
    </source>
</evidence>
<evidence type="ECO:0000256" key="3">
    <source>
        <dbReference type="ARBA" id="ARBA00022525"/>
    </source>
</evidence>
<feature type="disulfide bond" evidence="13">
    <location>
        <begin position="876"/>
        <end position="885"/>
    </location>
</feature>
<sequence>FDLLLHSVLIRLQHAQDDCDAGSCHPTIGDLLLGRSKQLTASSTCGMNNPQKYCIIGYLEDEQKCFLCDSRYPYNPYTQHNSHMIENVITTFEPDRKKKWWQSENGIDHVSIRLDLETLFQFSHLILTFKTFRPAAMLVERSTDFGQTWKVFRYFAQDCAASFPNISTGPAKSVGGVFCDSRYSDIEPSTEGEVILKTLDPSFEIENPYVPHIQELITLTNLRINFTKLHTLGDALLGRRHSDPFEKYYYAVYEMVVRGSCFCNGHASQCDPVQNLRGDVFHQPGMVHGRCICHHNTEGLSCERCKDFYNDAPWRPAEGTRDNACKRCNCNSHSARCHFDVVVYQASGGVSGGVCEDCQDNTMGQHCDQCKPFFYRDPLKVISDPQACLPCNCDPEGALHNGVCESHTDSALGMVAGRCFCKENVEGVRCDKCKANYYGLSSSDPLGCQPCNCHPSGSLPFSTCDPATGGCLCQRFAMGRRCEKCLVGYWGLGSSLYGCSPCDCDIGGSHSNLCSPKDGQCQCLPNIVGRQCNEPAPGYFFLPLDYYIYEAEHAKPLSGSAPLVCSWIFRCCTEKGSMCLILSRIWHPSVMFLEKIFIYLLSPLNMGVVVKPSTLPRCDIFFQKQGYEFTVENGKIVLNRSKKRSVRKLGLEQSVVQFGQDSAVSVVFRQASANRSVTWTGPGFARVPGGAGLRFSINNVPFAMDFDITIRYEPESLEDWLASVAIQPTGISSSQRCKNRGLSQEPHVLPLPATKRIALLQTPVCLEPGTEYSVDVYFSQPSDTNAKSFILIDSLGLIPRISSVENLCSEKDIDEYQKYRCFEIASEVGPHVLPEACTRLIVSMSARIHNGAAACKCNPQGSLDTSCSKLGGQCQCKANVVGRCCDTCSAGSYGFGFHGCYPCECHPQGSLSTLCDQVTGQCSCRQEVDGQHCNRCLAGYYGFPYCRPCRCHGYAELCDPVTGVCLNCHGFTTGSHCERCVDGYYGNTLNGEPCRPCMCPGTPTSNNYFAHSCYQDSQTAQIVCNCLEGYSGNQCDECPGGFYKIPGSLGFDCALCSCNNNIDMTDPESCNQGTGECTKCLHNTHGAKCEFCKPGYFGSALSQNCQRCMCNPVGVHPAMCPGGDTACLCDPATGACPCLPNVVGTTCDQCASGYWNLASGKGCQICDCDPKNALNNQCNQARKLLYFLGTWGFTGQCPCKIGYSGRYCDECEENYFGNPQTHCISCKCNPKGTNQPKCDKTTGACNCRTGVTGRFCDQCSRGFEKDFPSCHQCHLCFDQWDTEITALAQTVQGLMRFAAKLEDKGGRMPSFAQMDPLHHTLYEFPDLNKNIEDIEEEADLVNELLQQKIHLHQSFHYMNLKELNATTTQLVLNPISVTTEAINNIRKYFEVSSLAEQKTSGINPTVRYSEHTRNHALTMLGHHALKASNMLEQLKMIKSPNIQNLNEKICGLPGDQPCVTAACGGALCRDSHGLRQCGGPKCSGALSLSTAAFRKTEETAVLLNNLTTHLQESENQVESIKSMAEYNKLKGSKFNGQLEKAMNQIQVDGEITKEFIRKVKDFLLDESAPPEDIEKVANYVLQINLPLTPRELTGMLGEIRIIMKPCEKYKLNVSKRNKKQEEAQMLLLEAQEADKAAQTLPTVNEINNKLKNVMKSQRHSKTTFIKLNEEIRGIRKQISQAENQMNKTFDKLNDFSAKQSEMEDEIATLQAKLLVNKNQATKARARAEAAHKQAQNIDNELADTKRKYTILQEKLRAQGPPKVVLEKVKQLKEEAEKLAEETEKKIKRITDLEKKLQELNQTKQDKAEQLRQLEEQVIAIKNEITEQESKYATCKS</sequence>
<dbReference type="InterPro" id="IPR050440">
    <property type="entry name" value="Laminin/Netrin_ECM"/>
</dbReference>
<keyword evidence="7" id="KW-0084">Basement membrane</keyword>
<dbReference type="Pfam" id="PF00055">
    <property type="entry name" value="Laminin_N"/>
    <property type="match status" value="1"/>
</dbReference>
<dbReference type="Pfam" id="PF21199">
    <property type="entry name" value="LAMININ_IV_B"/>
    <property type="match status" value="1"/>
</dbReference>
<dbReference type="GO" id="GO:0009888">
    <property type="term" value="P:tissue development"/>
    <property type="evidence" value="ECO:0007669"/>
    <property type="project" value="TreeGrafter"/>
</dbReference>
<dbReference type="PROSITE" id="PS51117">
    <property type="entry name" value="LAMININ_NTER"/>
    <property type="match status" value="1"/>
</dbReference>
<feature type="disulfide bond" evidence="13">
    <location>
        <begin position="905"/>
        <end position="922"/>
    </location>
</feature>
<keyword evidence="6" id="KW-0677">Repeat</keyword>
<dbReference type="SMART" id="SM00136">
    <property type="entry name" value="LamNT"/>
    <property type="match status" value="1"/>
</dbReference>
<evidence type="ECO:0000256" key="7">
    <source>
        <dbReference type="ARBA" id="ARBA00022869"/>
    </source>
</evidence>
<dbReference type="Pfam" id="PF24973">
    <property type="entry name" value="EGF_LMN_ATRN"/>
    <property type="match status" value="2"/>
</dbReference>
<dbReference type="PROSITE" id="PS51116">
    <property type="entry name" value="LAMININ_IVB"/>
    <property type="match status" value="1"/>
</dbReference>
<keyword evidence="12 13" id="KW-0424">Laminin EGF-like domain</keyword>
<feature type="domain" description="Laminin EGF-like" evidence="15">
    <location>
        <begin position="261"/>
        <end position="327"/>
    </location>
</feature>
<dbReference type="FunFam" id="2.170.300.10:FF:000001">
    <property type="entry name" value="Laminin subunit beta-1"/>
    <property type="match status" value="1"/>
</dbReference>
<feature type="disulfide bond" evidence="13">
    <location>
        <begin position="1226"/>
        <end position="1238"/>
    </location>
</feature>
<dbReference type="GO" id="GO:0005608">
    <property type="term" value="C:laminin-3 complex"/>
    <property type="evidence" value="ECO:0007669"/>
    <property type="project" value="UniProtKB-ARBA"/>
</dbReference>
<feature type="disulfide bond" evidence="13">
    <location>
        <begin position="485"/>
        <end position="499"/>
    </location>
</feature>
<dbReference type="Gene3D" id="2.170.300.10">
    <property type="entry name" value="Tie2 ligand-binding domain superfamily"/>
    <property type="match status" value="2"/>
</dbReference>
<evidence type="ECO:0000259" key="17">
    <source>
        <dbReference type="PROSITE" id="PS51117"/>
    </source>
</evidence>
<evidence type="ECO:0000256" key="10">
    <source>
        <dbReference type="ARBA" id="ARBA00023157"/>
    </source>
</evidence>
<keyword evidence="4" id="KW-0272">Extracellular matrix</keyword>